<sequence length="691" mass="82417">MRKEYINYPLNVPVNIFLTNIKNYPIHWHNAIEIIYVLKGTINVTIDSDIFKLKERELEIINVNESHSLMSDDCDNKVLIFYIDPYFFEKYYTDIENMFFYTAETGQQESEEYDDLRTYLSIILCEAVQKPDNYDEEIENTLVDLLYLLINDFNYLTYEKEELKENEEQLERYHRISKFIYNNYNNNITLKDIANKEFLSTHYLSHEIKYATGYSFTDLINITRIEESVKLLLDSDKTISEISEEIGFSHTRYFNKHFKSLYKCTPLQFRKKYKVDDETLEKQKQIKLYPLEESLEYLLYYLEDYNRFNYDDRINKIDIKVDNNLGSFEKIFKEVINVGDSFDLLIEDNKDILEELQYEIGFEYARLFNLFSRDMGIFPEAKFYNWNRAFGVLEFLEDLNLKPLIVLNDSGFDKNNYLQILTSFLDYFMNLELLNFNNFKFQFSNNFTESFRNEVKNLIEEHYNLIVIDEYFHASEDMNLIFDTAYMLPFIIHNEANKNNNLSYLKAFDVLDKQENPTNEVFFGYPGLVNDRGIKKPSYYAYYLINKLGDTLIEKDKGYIVTKKDSEYQILLYNDNDDFEKLIEFNKFNKLRAIKATPSKRFSLNIIGIPNSTRMITYEISEKIGSSYNYWVNMGRPVRLNKEEKEILHKASFPNITFKFTKKSTVLNIQSKLNGYGAVLIIIKEVPKHLK</sequence>
<dbReference type="Pfam" id="PF02311">
    <property type="entry name" value="AraC_binding"/>
    <property type="match status" value="1"/>
</dbReference>
<dbReference type="PANTHER" id="PTHR43280">
    <property type="entry name" value="ARAC-FAMILY TRANSCRIPTIONAL REGULATOR"/>
    <property type="match status" value="1"/>
</dbReference>
<dbReference type="InterPro" id="IPR037923">
    <property type="entry name" value="HTH-like"/>
</dbReference>
<keyword evidence="4" id="KW-0238">DNA-binding</keyword>
<comment type="similarity">
    <text evidence="1">Belongs to the glycosyl hydrolase 39 family.</text>
</comment>
<evidence type="ECO:0000256" key="1">
    <source>
        <dbReference type="ARBA" id="ARBA00008875"/>
    </source>
</evidence>
<dbReference type="AlphaFoldDB" id="A0A1M4Y949"/>
<dbReference type="CDD" id="cd02208">
    <property type="entry name" value="cupin_RmlC-like"/>
    <property type="match status" value="1"/>
</dbReference>
<organism evidence="8 9">
    <name type="scientific">Clostridium fallax</name>
    <dbReference type="NCBI Taxonomy" id="1533"/>
    <lineage>
        <taxon>Bacteria</taxon>
        <taxon>Bacillati</taxon>
        <taxon>Bacillota</taxon>
        <taxon>Clostridia</taxon>
        <taxon>Eubacteriales</taxon>
        <taxon>Clostridiaceae</taxon>
        <taxon>Clostridium</taxon>
    </lineage>
</organism>
<feature type="domain" description="HTH araC/xylS-type" evidence="7">
    <location>
        <begin position="174"/>
        <end position="272"/>
    </location>
</feature>
<dbReference type="PROSITE" id="PS00041">
    <property type="entry name" value="HTH_ARAC_FAMILY_1"/>
    <property type="match status" value="1"/>
</dbReference>
<evidence type="ECO:0000256" key="4">
    <source>
        <dbReference type="ARBA" id="ARBA00023125"/>
    </source>
</evidence>
<gene>
    <name evidence="8" type="ORF">SAMN05443638_12519</name>
</gene>
<dbReference type="InterPro" id="IPR018060">
    <property type="entry name" value="HTH_AraC"/>
</dbReference>
<dbReference type="RefSeq" id="WP_072897118.1">
    <property type="nucleotide sequence ID" value="NZ_FQVM01000025.1"/>
</dbReference>
<dbReference type="Proteomes" id="UP000184035">
    <property type="component" value="Unassembled WGS sequence"/>
</dbReference>
<dbReference type="Pfam" id="PF12833">
    <property type="entry name" value="HTH_18"/>
    <property type="match status" value="1"/>
</dbReference>
<dbReference type="InterPro" id="IPR014710">
    <property type="entry name" value="RmlC-like_jellyroll"/>
</dbReference>
<keyword evidence="3" id="KW-0805">Transcription regulation</keyword>
<keyword evidence="5" id="KW-0804">Transcription</keyword>
<evidence type="ECO:0000256" key="3">
    <source>
        <dbReference type="ARBA" id="ARBA00023015"/>
    </source>
</evidence>
<accession>A0A1M4Y949</accession>
<dbReference type="GO" id="GO:0016798">
    <property type="term" value="F:hydrolase activity, acting on glycosyl bonds"/>
    <property type="evidence" value="ECO:0007669"/>
    <property type="project" value="UniProtKB-KW"/>
</dbReference>
<dbReference type="GO" id="GO:0003700">
    <property type="term" value="F:DNA-binding transcription factor activity"/>
    <property type="evidence" value="ECO:0007669"/>
    <property type="project" value="InterPro"/>
</dbReference>
<protein>
    <submittedName>
        <fullName evidence="8">Transcriptional regulator, AraC family</fullName>
    </submittedName>
</protein>
<evidence type="ECO:0000256" key="6">
    <source>
        <dbReference type="ARBA" id="ARBA00023295"/>
    </source>
</evidence>
<evidence type="ECO:0000256" key="2">
    <source>
        <dbReference type="ARBA" id="ARBA00022801"/>
    </source>
</evidence>
<name>A0A1M4Y949_9CLOT</name>
<dbReference type="SUPFAM" id="SSF51215">
    <property type="entry name" value="Regulatory protein AraC"/>
    <property type="match status" value="1"/>
</dbReference>
<evidence type="ECO:0000259" key="7">
    <source>
        <dbReference type="PROSITE" id="PS01124"/>
    </source>
</evidence>
<dbReference type="SUPFAM" id="SSF46689">
    <property type="entry name" value="Homeodomain-like"/>
    <property type="match status" value="1"/>
</dbReference>
<dbReference type="Gene3D" id="2.60.40.1500">
    <property type="entry name" value="Glycosyl hydrolase domain, family 39"/>
    <property type="match status" value="1"/>
</dbReference>
<reference evidence="8 9" key="1">
    <citation type="submission" date="2016-11" db="EMBL/GenBank/DDBJ databases">
        <authorList>
            <person name="Jaros S."/>
            <person name="Januszkiewicz K."/>
            <person name="Wedrychowicz H."/>
        </authorList>
    </citation>
    <scope>NUCLEOTIDE SEQUENCE [LARGE SCALE GENOMIC DNA]</scope>
    <source>
        <strain evidence="8 9">DSM 2631</strain>
    </source>
</reference>
<dbReference type="InterPro" id="IPR009057">
    <property type="entry name" value="Homeodomain-like_sf"/>
</dbReference>
<dbReference type="Pfam" id="PF01229">
    <property type="entry name" value="Glyco_hydro_39"/>
    <property type="match status" value="1"/>
</dbReference>
<dbReference type="PANTHER" id="PTHR43280:SF34">
    <property type="entry name" value="ARAC-FAMILY TRANSCRIPTIONAL REGULATOR"/>
    <property type="match status" value="1"/>
</dbReference>
<dbReference type="Gene3D" id="1.10.10.60">
    <property type="entry name" value="Homeodomain-like"/>
    <property type="match status" value="2"/>
</dbReference>
<evidence type="ECO:0000313" key="9">
    <source>
        <dbReference type="Proteomes" id="UP000184035"/>
    </source>
</evidence>
<dbReference type="GO" id="GO:0043565">
    <property type="term" value="F:sequence-specific DNA binding"/>
    <property type="evidence" value="ECO:0007669"/>
    <property type="project" value="InterPro"/>
</dbReference>
<keyword evidence="9" id="KW-1185">Reference proteome</keyword>
<dbReference type="OrthoDB" id="9776971at2"/>
<dbReference type="SUPFAM" id="SSF51011">
    <property type="entry name" value="Glycosyl hydrolase domain"/>
    <property type="match status" value="1"/>
</dbReference>
<dbReference type="InterPro" id="IPR049166">
    <property type="entry name" value="GH39_cat"/>
</dbReference>
<dbReference type="Gene3D" id="2.60.120.10">
    <property type="entry name" value="Jelly Rolls"/>
    <property type="match status" value="1"/>
</dbReference>
<keyword evidence="2" id="KW-0378">Hydrolase</keyword>
<dbReference type="InterPro" id="IPR017853">
    <property type="entry name" value="GH"/>
</dbReference>
<evidence type="ECO:0000313" key="8">
    <source>
        <dbReference type="EMBL" id="SHF02265.1"/>
    </source>
</evidence>
<evidence type="ECO:0000256" key="5">
    <source>
        <dbReference type="ARBA" id="ARBA00023163"/>
    </source>
</evidence>
<dbReference type="PROSITE" id="PS01124">
    <property type="entry name" value="HTH_ARAC_FAMILY_2"/>
    <property type="match status" value="1"/>
</dbReference>
<dbReference type="SUPFAM" id="SSF51445">
    <property type="entry name" value="(Trans)glycosidases"/>
    <property type="match status" value="1"/>
</dbReference>
<dbReference type="InterPro" id="IPR018062">
    <property type="entry name" value="HTH_AraC-typ_CS"/>
</dbReference>
<dbReference type="EMBL" id="FQVM01000025">
    <property type="protein sequence ID" value="SHF02265.1"/>
    <property type="molecule type" value="Genomic_DNA"/>
</dbReference>
<dbReference type="Gene3D" id="3.20.20.80">
    <property type="entry name" value="Glycosidases"/>
    <property type="match status" value="2"/>
</dbReference>
<proteinExistence type="inferred from homology"/>
<dbReference type="SMART" id="SM00342">
    <property type="entry name" value="HTH_ARAC"/>
    <property type="match status" value="1"/>
</dbReference>
<keyword evidence="6" id="KW-0326">Glycosidase</keyword>
<dbReference type="InterPro" id="IPR003313">
    <property type="entry name" value="AraC-bd"/>
</dbReference>
<dbReference type="STRING" id="1533.SAMN05443638_12519"/>